<dbReference type="OrthoDB" id="419598at2759"/>
<organism evidence="2 3">
    <name type="scientific">Klebsormidium nitens</name>
    <name type="common">Green alga</name>
    <name type="synonym">Ulothrix nitens</name>
    <dbReference type="NCBI Taxonomy" id="105231"/>
    <lineage>
        <taxon>Eukaryota</taxon>
        <taxon>Viridiplantae</taxon>
        <taxon>Streptophyta</taxon>
        <taxon>Klebsormidiophyceae</taxon>
        <taxon>Klebsormidiales</taxon>
        <taxon>Klebsormidiaceae</taxon>
        <taxon>Klebsormidium</taxon>
    </lineage>
</organism>
<dbReference type="InterPro" id="IPR036291">
    <property type="entry name" value="NAD(P)-bd_dom_sf"/>
</dbReference>
<dbReference type="AlphaFoldDB" id="A0A1Y1IF38"/>
<dbReference type="Pfam" id="PF13460">
    <property type="entry name" value="NAD_binding_10"/>
    <property type="match status" value="1"/>
</dbReference>
<dbReference type="Proteomes" id="UP000054558">
    <property type="component" value="Unassembled WGS sequence"/>
</dbReference>
<dbReference type="OMA" id="THIICCT"/>
<dbReference type="InterPro" id="IPR016040">
    <property type="entry name" value="NAD(P)-bd_dom"/>
</dbReference>
<dbReference type="STRING" id="105231.A0A1Y1IF38"/>
<dbReference type="CDD" id="cd05243">
    <property type="entry name" value="SDR_a5"/>
    <property type="match status" value="1"/>
</dbReference>
<evidence type="ECO:0000313" key="2">
    <source>
        <dbReference type="EMBL" id="GAQ88069.1"/>
    </source>
</evidence>
<feature type="domain" description="NAD(P)-binding" evidence="1">
    <location>
        <begin position="107"/>
        <end position="314"/>
    </location>
</feature>
<keyword evidence="3" id="KW-1185">Reference proteome</keyword>
<dbReference type="PANTHER" id="PTHR15020:SF48">
    <property type="entry name" value="NAD(P)-BINDING ROSSMANN-FOLD SUPERFAMILY PROTEIN"/>
    <property type="match status" value="1"/>
</dbReference>
<accession>A0A1Y1IF38</accession>
<dbReference type="PANTHER" id="PTHR15020">
    <property type="entry name" value="FLAVIN REDUCTASE-RELATED"/>
    <property type="match status" value="1"/>
</dbReference>
<proteinExistence type="predicted"/>
<evidence type="ECO:0000313" key="3">
    <source>
        <dbReference type="Proteomes" id="UP000054558"/>
    </source>
</evidence>
<protein>
    <recommendedName>
        <fullName evidence="1">NAD(P)-binding domain-containing protein</fullName>
    </recommendedName>
</protein>
<dbReference type="SUPFAM" id="SSF51735">
    <property type="entry name" value="NAD(P)-binding Rossmann-fold domains"/>
    <property type="match status" value="1"/>
</dbReference>
<reference evidence="2 3" key="1">
    <citation type="journal article" date="2014" name="Nat. Commun.">
        <title>Klebsormidium flaccidum genome reveals primary factors for plant terrestrial adaptation.</title>
        <authorList>
            <person name="Hori K."/>
            <person name="Maruyama F."/>
            <person name="Fujisawa T."/>
            <person name="Togashi T."/>
            <person name="Yamamoto N."/>
            <person name="Seo M."/>
            <person name="Sato S."/>
            <person name="Yamada T."/>
            <person name="Mori H."/>
            <person name="Tajima N."/>
            <person name="Moriyama T."/>
            <person name="Ikeuchi M."/>
            <person name="Watanabe M."/>
            <person name="Wada H."/>
            <person name="Kobayashi K."/>
            <person name="Saito M."/>
            <person name="Masuda T."/>
            <person name="Sasaki-Sekimoto Y."/>
            <person name="Mashiguchi K."/>
            <person name="Awai K."/>
            <person name="Shimojima M."/>
            <person name="Masuda S."/>
            <person name="Iwai M."/>
            <person name="Nobusawa T."/>
            <person name="Narise T."/>
            <person name="Kondo S."/>
            <person name="Saito H."/>
            <person name="Sato R."/>
            <person name="Murakawa M."/>
            <person name="Ihara Y."/>
            <person name="Oshima-Yamada Y."/>
            <person name="Ohtaka K."/>
            <person name="Satoh M."/>
            <person name="Sonobe K."/>
            <person name="Ishii M."/>
            <person name="Ohtani R."/>
            <person name="Kanamori-Sato M."/>
            <person name="Honoki R."/>
            <person name="Miyazaki D."/>
            <person name="Mochizuki H."/>
            <person name="Umetsu J."/>
            <person name="Higashi K."/>
            <person name="Shibata D."/>
            <person name="Kamiya Y."/>
            <person name="Sato N."/>
            <person name="Nakamura Y."/>
            <person name="Tabata S."/>
            <person name="Ida S."/>
            <person name="Kurokawa K."/>
            <person name="Ohta H."/>
        </authorList>
    </citation>
    <scope>NUCLEOTIDE SEQUENCE [LARGE SCALE GENOMIC DNA]</scope>
    <source>
        <strain evidence="2 3">NIES-2285</strain>
    </source>
</reference>
<evidence type="ECO:0000259" key="1">
    <source>
        <dbReference type="Pfam" id="PF13460"/>
    </source>
</evidence>
<dbReference type="Gene3D" id="3.40.50.720">
    <property type="entry name" value="NAD(P)-binding Rossmann-like Domain"/>
    <property type="match status" value="1"/>
</dbReference>
<dbReference type="EMBL" id="DF237347">
    <property type="protein sequence ID" value="GAQ88069.1"/>
    <property type="molecule type" value="Genomic_DNA"/>
</dbReference>
<sequence length="355" mass="38436">MAATANVRAPALIVNSLGEESLNRRQCCGAAAIATSPLLCAPKKPANLVRKKTFLEGAAFSSTFQAAKLSLPQRTYARNERGKVLAQAAADGPSKAKEIDEPVLVVGATGGVGQIVVSYLLDRGHQVRAVLRNKEKAEQIFGHEHDDQLEMFVADTRHPDTLRPEIFEGVGSVICCTGTTAFPSKRWDGGKPEETDYHGFKNLLEKTPKSIKKFVLVSSVGVESYNSFPYNILNLFGVLKWKKLGEEMLEKSGHPFTIIRAGRLMDGPYTSYDLNTLLKTASGTRRAVILSKGDKLRGEASRLSVAEACLQALQLESTNGHIYEINSAEGDGPGTDSERWAALFSGAERVGQAKS</sequence>
<gene>
    <name evidence="2" type="ORF">KFL_003980040</name>
</gene>
<name>A0A1Y1IF38_KLENI</name>